<feature type="region of interest" description="Disordered" evidence="1">
    <location>
        <begin position="348"/>
        <end position="548"/>
    </location>
</feature>
<feature type="compositionally biased region" description="Gly residues" evidence="1">
    <location>
        <begin position="530"/>
        <end position="548"/>
    </location>
</feature>
<reference evidence="4" key="1">
    <citation type="submission" date="2023-07" db="EMBL/GenBank/DDBJ databases">
        <title>Characterization of two Paracoccaceae strains isolated from Phycosphere and proposal of Xinfangfangia lacusdiani sp. nov.</title>
        <authorList>
            <person name="Deng Y."/>
            <person name="Zhang Y.Q."/>
        </authorList>
    </citation>
    <scope>NUCLEOTIDE SEQUENCE [LARGE SCALE GENOMIC DNA]</scope>
    <source>
        <strain evidence="4">CPCC 101403</strain>
    </source>
</reference>
<feature type="compositionally biased region" description="Basic and acidic residues" evidence="1">
    <location>
        <begin position="384"/>
        <end position="403"/>
    </location>
</feature>
<dbReference type="RefSeq" id="WP_311759746.1">
    <property type="nucleotide sequence ID" value="NZ_JAVRQI010000008.1"/>
</dbReference>
<dbReference type="PANTHER" id="PTHR40269">
    <property type="entry name" value="OUTER MEMBRANE PROTEIN-RELATED"/>
    <property type="match status" value="1"/>
</dbReference>
<evidence type="ECO:0000313" key="3">
    <source>
        <dbReference type="EMBL" id="MDT1062648.1"/>
    </source>
</evidence>
<organism evidence="3 4">
    <name type="scientific">Paracoccus broussonetiae</name>
    <dbReference type="NCBI Taxonomy" id="3075834"/>
    <lineage>
        <taxon>Bacteria</taxon>
        <taxon>Pseudomonadati</taxon>
        <taxon>Pseudomonadota</taxon>
        <taxon>Alphaproteobacteria</taxon>
        <taxon>Rhodobacterales</taxon>
        <taxon>Paracoccaceae</taxon>
        <taxon>Paracoccus</taxon>
    </lineage>
</organism>
<dbReference type="Gene3D" id="3.10.350.10">
    <property type="entry name" value="LysM domain"/>
    <property type="match status" value="1"/>
</dbReference>
<proteinExistence type="predicted"/>
<feature type="compositionally biased region" description="Basic and acidic residues" evidence="1">
    <location>
        <begin position="348"/>
        <end position="373"/>
    </location>
</feature>
<dbReference type="SMART" id="SM00257">
    <property type="entry name" value="LysM"/>
    <property type="match status" value="1"/>
</dbReference>
<evidence type="ECO:0000256" key="1">
    <source>
        <dbReference type="SAM" id="MobiDB-lite"/>
    </source>
</evidence>
<feature type="compositionally biased region" description="Polar residues" evidence="1">
    <location>
        <begin position="456"/>
        <end position="469"/>
    </location>
</feature>
<evidence type="ECO:0000313" key="4">
    <source>
        <dbReference type="Proteomes" id="UP001251085"/>
    </source>
</evidence>
<dbReference type="InterPro" id="IPR036779">
    <property type="entry name" value="LysM_dom_sf"/>
</dbReference>
<keyword evidence="4" id="KW-1185">Reference proteome</keyword>
<evidence type="ECO:0000259" key="2">
    <source>
        <dbReference type="PROSITE" id="PS51782"/>
    </source>
</evidence>
<sequence length="548" mass="57882">MTYSHESLHLWSSRRFRAVALGGLAAGLFVGAPPGAALAQGGGIPCGTPHVVASGDTLSKLAESAYGDPSLYQTIADANEASLGGDPSRIAVGMSLEIPCLEGGGQAGTEGQKAAMKAAVAAEGTLSAEQLDTLFGPVALFPDKVLTPVLVAVTFPLDVVKAARFVDESSELSDKERAQKAAAEPWDDSVRELAAGFPDIVTRMNDNIDWTEQAGEVVVAQTDDVLASIQRLRAKAQTNGYLVDNEAQKVETVNNRIVISPAVPNVVQVPTYDSQVVYTTPITTAPTYHYGHTYGDDWYGWDDALVTGGIILGGAVLLDEIFDDDDWNGWDGDDEIDWDRGDITIDRGDRNIDRGDRNIDRGDRTVNIDRDRTTNGGGRISIGDNDRAQVNRGDRAARADGVREAGANRPGAAGRPERKSISSPADREVARQKIETRKAKGAGPAKLDTTRKATARTPSKATRPSNQQARPKADRPSAGARSAPRASQKVSRPSGQRSPQARSPSRSNNAFRKPPGGPRASVSSSRGKSSMGGRGGGRGGGGGGRGRR</sequence>
<dbReference type="Pfam" id="PF01476">
    <property type="entry name" value="LysM"/>
    <property type="match status" value="1"/>
</dbReference>
<dbReference type="Proteomes" id="UP001251085">
    <property type="component" value="Unassembled WGS sequence"/>
</dbReference>
<feature type="domain" description="LysM" evidence="2">
    <location>
        <begin position="48"/>
        <end position="98"/>
    </location>
</feature>
<feature type="compositionally biased region" description="Basic and acidic residues" evidence="1">
    <location>
        <begin position="415"/>
        <end position="438"/>
    </location>
</feature>
<dbReference type="EMBL" id="JAVRQI010000008">
    <property type="protein sequence ID" value="MDT1062648.1"/>
    <property type="molecule type" value="Genomic_DNA"/>
</dbReference>
<comment type="caution">
    <text evidence="3">The sequence shown here is derived from an EMBL/GenBank/DDBJ whole genome shotgun (WGS) entry which is preliminary data.</text>
</comment>
<dbReference type="PROSITE" id="PS51782">
    <property type="entry name" value="LYSM"/>
    <property type="match status" value="1"/>
</dbReference>
<dbReference type="InterPro" id="IPR018392">
    <property type="entry name" value="LysM"/>
</dbReference>
<name>A0ABU3EEI4_9RHOB</name>
<accession>A0ABU3EEI4</accession>
<dbReference type="CDD" id="cd00118">
    <property type="entry name" value="LysM"/>
    <property type="match status" value="1"/>
</dbReference>
<feature type="compositionally biased region" description="Low complexity" evidence="1">
    <location>
        <begin position="476"/>
        <end position="507"/>
    </location>
</feature>
<feature type="compositionally biased region" description="Low complexity" evidence="1">
    <location>
        <begin position="404"/>
        <end position="414"/>
    </location>
</feature>
<gene>
    <name evidence="3" type="ORF">RM190_12285</name>
</gene>
<dbReference type="Pfam" id="PF11737">
    <property type="entry name" value="DUF3300"/>
    <property type="match status" value="1"/>
</dbReference>
<dbReference type="InterPro" id="IPR021728">
    <property type="entry name" value="DUF3300"/>
</dbReference>
<dbReference type="PANTHER" id="PTHR40269:SF1">
    <property type="entry name" value="OUTER MEMBRANE PROTEIN"/>
    <property type="match status" value="1"/>
</dbReference>
<protein>
    <submittedName>
        <fullName evidence="3">DUF3300 domain-containing protein</fullName>
    </submittedName>
</protein>